<evidence type="ECO:0000313" key="3">
    <source>
        <dbReference type="Proteomes" id="UP001303601"/>
    </source>
</evidence>
<sequence length="61" mass="7333">MELSNKEKIKNIIEEIEKTLTKDEEEILKQIIDIEIEEEYNSDNEGIEKKIKELIDERIDK</sequence>
<keyword evidence="1" id="KW-0175">Coiled coil</keyword>
<organism evidence="2 3">
    <name type="scientific">Metamycoplasma equirhinis</name>
    <dbReference type="NCBI Taxonomy" id="92402"/>
    <lineage>
        <taxon>Bacteria</taxon>
        <taxon>Bacillati</taxon>
        <taxon>Mycoplasmatota</taxon>
        <taxon>Mycoplasmoidales</taxon>
        <taxon>Metamycoplasmataceae</taxon>
        <taxon>Metamycoplasma</taxon>
    </lineage>
</organism>
<evidence type="ECO:0000313" key="2">
    <source>
        <dbReference type="EMBL" id="WPB54156.1"/>
    </source>
</evidence>
<name>A0ABZ0PB77_9BACT</name>
<dbReference type="RefSeq" id="WP_140031716.1">
    <property type="nucleotide sequence ID" value="NZ_CP137845.1"/>
</dbReference>
<feature type="coiled-coil region" evidence="1">
    <location>
        <begin position="6"/>
        <end position="57"/>
    </location>
</feature>
<protein>
    <submittedName>
        <fullName evidence="2">Uncharacterized protein</fullName>
    </submittedName>
</protein>
<accession>A0ABZ0PB77</accession>
<keyword evidence="3" id="KW-1185">Reference proteome</keyword>
<dbReference type="Proteomes" id="UP001303601">
    <property type="component" value="Chromosome"/>
</dbReference>
<proteinExistence type="predicted"/>
<dbReference type="EMBL" id="CP137845">
    <property type="protein sequence ID" value="WPB54156.1"/>
    <property type="molecule type" value="Genomic_DNA"/>
</dbReference>
<gene>
    <name evidence="2" type="ORF">R9B83_01120</name>
</gene>
<evidence type="ECO:0000256" key="1">
    <source>
        <dbReference type="SAM" id="Coils"/>
    </source>
</evidence>
<reference evidence="2" key="1">
    <citation type="submission" date="2023-11" db="EMBL/GenBank/DDBJ databases">
        <title>Completed genome sequence of Mycoplasma equirhinis type strain M432/72.</title>
        <authorList>
            <person name="Spergser J."/>
        </authorList>
    </citation>
    <scope>NUCLEOTIDE SEQUENCE [LARGE SCALE GENOMIC DNA]</scope>
    <source>
        <strain evidence="2">M432/72</strain>
    </source>
</reference>
<dbReference type="GeneID" id="94493469"/>